<evidence type="ECO:0000313" key="4">
    <source>
        <dbReference type="EMBL" id="OAG26557.1"/>
    </source>
</evidence>
<evidence type="ECO:0000256" key="1">
    <source>
        <dbReference type="SAM" id="MobiDB-lite"/>
    </source>
</evidence>
<organism evidence="4 5">
    <name type="scientific">Alternaria alternata</name>
    <name type="common">Alternaria rot fungus</name>
    <name type="synonym">Torula alternata</name>
    <dbReference type="NCBI Taxonomy" id="5599"/>
    <lineage>
        <taxon>Eukaryota</taxon>
        <taxon>Fungi</taxon>
        <taxon>Dikarya</taxon>
        <taxon>Ascomycota</taxon>
        <taxon>Pezizomycotina</taxon>
        <taxon>Dothideomycetes</taxon>
        <taxon>Pleosporomycetidae</taxon>
        <taxon>Pleosporales</taxon>
        <taxon>Pleosporineae</taxon>
        <taxon>Pleosporaceae</taxon>
        <taxon>Alternaria</taxon>
        <taxon>Alternaria sect. Alternaria</taxon>
        <taxon>Alternaria alternata complex</taxon>
    </lineage>
</organism>
<name>A0A177E3J7_ALTAL</name>
<feature type="compositionally biased region" description="Polar residues" evidence="1">
    <location>
        <begin position="249"/>
        <end position="262"/>
    </location>
</feature>
<feature type="transmembrane region" description="Helical" evidence="2">
    <location>
        <begin position="202"/>
        <end position="224"/>
    </location>
</feature>
<proteinExistence type="predicted"/>
<sequence>MVRCLSLVFWSTIIASIAWCQTVQDSWTAPATPDGSTSLQSGAPFTIRWKSELQEAFSMYCTSCDVKKLDLWVTSFEDARYNFKIAGSVDITTDSSYQWDVNIPFAALVANDYWVLRFTPAGAPVGPDDPYPEQISSSGFYINGPPQPSTIINTVTAQLSSSSGSASASSTVPSNAMASATSSATATNTPLPQDSNSWNKTWIAGAVLGPIVGLALLAVLLWFLSKRRQMNDRMRYTGADSGQDEHPFQPTNLTYQDGKSEHTQTNAYPLQVFEMADDWHHQTESCGQSPAEMPGNTSEYGPSELYSGNHTSKP</sequence>
<feature type="signal peptide" evidence="3">
    <location>
        <begin position="1"/>
        <end position="20"/>
    </location>
</feature>
<dbReference type="Proteomes" id="UP000077248">
    <property type="component" value="Unassembled WGS sequence"/>
</dbReference>
<dbReference type="GeneID" id="29108864"/>
<dbReference type="RefSeq" id="XP_018391978.1">
    <property type="nucleotide sequence ID" value="XM_018523270.1"/>
</dbReference>
<dbReference type="VEuPathDB" id="FungiDB:CC77DRAFT_1004490"/>
<keyword evidence="2" id="KW-1133">Transmembrane helix</keyword>
<dbReference type="EMBL" id="KV441469">
    <property type="protein sequence ID" value="OAG26557.1"/>
    <property type="molecule type" value="Genomic_DNA"/>
</dbReference>
<gene>
    <name evidence="4" type="ORF">CC77DRAFT_1004490</name>
</gene>
<dbReference type="AlphaFoldDB" id="A0A177E3J7"/>
<keyword evidence="5" id="KW-1185">Reference proteome</keyword>
<dbReference type="OMA" id="WTIEGIP"/>
<evidence type="ECO:0000313" key="5">
    <source>
        <dbReference type="Proteomes" id="UP000077248"/>
    </source>
</evidence>
<evidence type="ECO:0000256" key="3">
    <source>
        <dbReference type="SAM" id="SignalP"/>
    </source>
</evidence>
<feature type="compositionally biased region" description="Polar residues" evidence="1">
    <location>
        <begin position="295"/>
        <end position="314"/>
    </location>
</feature>
<evidence type="ECO:0008006" key="6">
    <source>
        <dbReference type="Google" id="ProtNLM"/>
    </source>
</evidence>
<keyword evidence="3" id="KW-0732">Signal</keyword>
<keyword evidence="2" id="KW-0472">Membrane</keyword>
<feature type="chain" id="PRO_5008060102" description="Mid2 domain-containing protein" evidence="3">
    <location>
        <begin position="21"/>
        <end position="314"/>
    </location>
</feature>
<protein>
    <recommendedName>
        <fullName evidence="6">Mid2 domain-containing protein</fullName>
    </recommendedName>
</protein>
<feature type="region of interest" description="Disordered" evidence="1">
    <location>
        <begin position="236"/>
        <end position="262"/>
    </location>
</feature>
<keyword evidence="2" id="KW-0812">Transmembrane</keyword>
<accession>A0A177E3J7</accession>
<dbReference type="KEGG" id="aalt:CC77DRAFT_1004490"/>
<evidence type="ECO:0000256" key="2">
    <source>
        <dbReference type="SAM" id="Phobius"/>
    </source>
</evidence>
<reference evidence="4 5" key="1">
    <citation type="submission" date="2016-05" db="EMBL/GenBank/DDBJ databases">
        <title>Comparative analysis of secretome profiles of manganese(II)-oxidizing ascomycete fungi.</title>
        <authorList>
            <consortium name="DOE Joint Genome Institute"/>
            <person name="Zeiner C.A."/>
            <person name="Purvine S.O."/>
            <person name="Zink E.M."/>
            <person name="Wu S."/>
            <person name="Pasa-Tolic L."/>
            <person name="Chaput D.L."/>
            <person name="Haridas S."/>
            <person name="Grigoriev I.V."/>
            <person name="Santelli C.M."/>
            <person name="Hansel C.M."/>
        </authorList>
    </citation>
    <scope>NUCLEOTIDE SEQUENCE [LARGE SCALE GENOMIC DNA]</scope>
    <source>
        <strain evidence="4 5">SRC1lrK2f</strain>
    </source>
</reference>
<feature type="region of interest" description="Disordered" evidence="1">
    <location>
        <begin position="281"/>
        <end position="314"/>
    </location>
</feature>